<comment type="subcellular location">
    <subcellularLocation>
        <location evidence="1">Membrane</location>
    </subcellularLocation>
</comment>
<sequence>MFKKSIFLTAASVAAFAVPVTGASAETSARDPFSGVYAGIHVGMTRGTISLGSRTVTRPEETIPGATAGDPDIVLPAADATIPRDSNGSGLSLLGGGQVGFNYATRDMLFGIEVDASITTAGTNYEAQLIEEVTGDPAPPARLLTSNVSADIDYSGSARVRVGMRNEDLVYFVTAGLAAAHVSVDSVGNTLVQDGVDGTRTVTASDSANHMGWTGGAGILGWFGGHALGSIELRYSNYGSKTYDVAGSADTPTVPTRVGLSDIQLLVRMSYRF</sequence>
<evidence type="ECO:0000313" key="7">
    <source>
        <dbReference type="EMBL" id="MBC2778088.1"/>
    </source>
</evidence>
<dbReference type="InterPro" id="IPR027385">
    <property type="entry name" value="Beta-barrel_OMP"/>
</dbReference>
<dbReference type="PANTHER" id="PTHR34001">
    <property type="entry name" value="BLL7405 PROTEIN"/>
    <property type="match status" value="1"/>
</dbReference>
<name>A0A842HVM4_9SPHN</name>
<keyword evidence="3" id="KW-0472">Membrane</keyword>
<feature type="domain" description="Outer membrane protein beta-barrel" evidence="6">
    <location>
        <begin position="17"/>
        <end position="247"/>
    </location>
</feature>
<evidence type="ECO:0000256" key="4">
    <source>
        <dbReference type="ARBA" id="ARBA00038306"/>
    </source>
</evidence>
<dbReference type="SUPFAM" id="SSF56925">
    <property type="entry name" value="OMPA-like"/>
    <property type="match status" value="1"/>
</dbReference>
<dbReference type="RefSeq" id="WP_185801376.1">
    <property type="nucleotide sequence ID" value="NZ_JACJVJ010000002.1"/>
</dbReference>
<dbReference type="InterPro" id="IPR051692">
    <property type="entry name" value="OMP-like"/>
</dbReference>
<feature type="signal peptide" evidence="5">
    <location>
        <begin position="1"/>
        <end position="25"/>
    </location>
</feature>
<gene>
    <name evidence="7" type="ORF">H6P80_10720</name>
</gene>
<evidence type="ECO:0000256" key="3">
    <source>
        <dbReference type="ARBA" id="ARBA00023136"/>
    </source>
</evidence>
<accession>A0A842HVM4</accession>
<comment type="similarity">
    <text evidence="4">Belongs to the Omp25/RopB family.</text>
</comment>
<evidence type="ECO:0000256" key="2">
    <source>
        <dbReference type="ARBA" id="ARBA00022729"/>
    </source>
</evidence>
<dbReference type="PANTHER" id="PTHR34001:SF3">
    <property type="entry name" value="BLL7405 PROTEIN"/>
    <property type="match status" value="1"/>
</dbReference>
<feature type="chain" id="PRO_5032905146" evidence="5">
    <location>
        <begin position="26"/>
        <end position="273"/>
    </location>
</feature>
<evidence type="ECO:0000259" key="6">
    <source>
        <dbReference type="Pfam" id="PF13505"/>
    </source>
</evidence>
<dbReference type="Proteomes" id="UP000564378">
    <property type="component" value="Unassembled WGS sequence"/>
</dbReference>
<keyword evidence="2 5" id="KW-0732">Signal</keyword>
<dbReference type="EMBL" id="JACJVJ010000002">
    <property type="protein sequence ID" value="MBC2778088.1"/>
    <property type="molecule type" value="Genomic_DNA"/>
</dbReference>
<dbReference type="Pfam" id="PF13505">
    <property type="entry name" value="OMP_b-brl"/>
    <property type="match status" value="1"/>
</dbReference>
<dbReference type="Gene3D" id="2.40.160.20">
    <property type="match status" value="1"/>
</dbReference>
<keyword evidence="8" id="KW-1185">Reference proteome</keyword>
<evidence type="ECO:0000256" key="1">
    <source>
        <dbReference type="ARBA" id="ARBA00004370"/>
    </source>
</evidence>
<dbReference type="AlphaFoldDB" id="A0A842HVM4"/>
<dbReference type="InterPro" id="IPR011250">
    <property type="entry name" value="OMP/PagP_B-barrel"/>
</dbReference>
<proteinExistence type="inferred from homology"/>
<protein>
    <submittedName>
        <fullName evidence="7">Outer membrane beta-barrel protein</fullName>
    </submittedName>
</protein>
<reference evidence="7 8" key="1">
    <citation type="submission" date="2020-08" db="EMBL/GenBank/DDBJ databases">
        <title>Draft genome sequence of Parasphingopyxis sp. GrpM-11.</title>
        <authorList>
            <person name="Oh J."/>
            <person name="Roh D.-H."/>
        </authorList>
    </citation>
    <scope>NUCLEOTIDE SEQUENCE [LARGE SCALE GENOMIC DNA]</scope>
    <source>
        <strain evidence="7 8">GrpM-11</strain>
    </source>
</reference>
<evidence type="ECO:0000256" key="5">
    <source>
        <dbReference type="SAM" id="SignalP"/>
    </source>
</evidence>
<organism evidence="7 8">
    <name type="scientific">Parasphingopyxis marina</name>
    <dbReference type="NCBI Taxonomy" id="2761622"/>
    <lineage>
        <taxon>Bacteria</taxon>
        <taxon>Pseudomonadati</taxon>
        <taxon>Pseudomonadota</taxon>
        <taxon>Alphaproteobacteria</taxon>
        <taxon>Sphingomonadales</taxon>
        <taxon>Sphingomonadaceae</taxon>
        <taxon>Parasphingopyxis</taxon>
    </lineage>
</organism>
<evidence type="ECO:0000313" key="8">
    <source>
        <dbReference type="Proteomes" id="UP000564378"/>
    </source>
</evidence>
<comment type="caution">
    <text evidence="7">The sequence shown here is derived from an EMBL/GenBank/DDBJ whole genome shotgun (WGS) entry which is preliminary data.</text>
</comment>